<gene>
    <name evidence="1" type="ORF">ADUPG1_013482</name>
</gene>
<proteinExistence type="predicted"/>
<feature type="non-terminal residue" evidence="1">
    <location>
        <position position="1"/>
    </location>
</feature>
<comment type="caution">
    <text evidence="1">The sequence shown here is derived from an EMBL/GenBank/DDBJ whole genome shotgun (WGS) entry which is preliminary data.</text>
</comment>
<dbReference type="EMBL" id="BQXS01012679">
    <property type="protein sequence ID" value="GKT26796.1"/>
    <property type="molecule type" value="Genomic_DNA"/>
</dbReference>
<dbReference type="Proteomes" id="UP001057375">
    <property type="component" value="Unassembled WGS sequence"/>
</dbReference>
<accession>A0ABQ5K315</accession>
<evidence type="ECO:0000313" key="1">
    <source>
        <dbReference type="EMBL" id="GKT26796.1"/>
    </source>
</evidence>
<organism evidence="1 2">
    <name type="scientific">Aduncisulcus paluster</name>
    <dbReference type="NCBI Taxonomy" id="2918883"/>
    <lineage>
        <taxon>Eukaryota</taxon>
        <taxon>Metamonada</taxon>
        <taxon>Carpediemonas-like organisms</taxon>
        <taxon>Aduncisulcus</taxon>
    </lineage>
</organism>
<protein>
    <submittedName>
        <fullName evidence="1">Uncharacterized protein</fullName>
    </submittedName>
</protein>
<name>A0ABQ5K315_9EUKA</name>
<evidence type="ECO:0000313" key="2">
    <source>
        <dbReference type="Proteomes" id="UP001057375"/>
    </source>
</evidence>
<keyword evidence="2" id="KW-1185">Reference proteome</keyword>
<sequence length="203" mass="22415">GMETLFSLKPFECVVSASSLPVQFLQSPYPQLVIHRKSAADRRNVDGFVFADVGDESVTGDDTDIEIEQVDEDDDYFERAVYLPSEFNNQSVIVEVASKNCTPIVKVVSSCALTCTTRERYGQVSVNVTSTGKCVECCYVKCFAKMLGGDVKFYKDGYTDRRGVFDYATVSAIPLDQVSEFSILISHAELGYVILSAKPPKPE</sequence>
<reference evidence="1" key="1">
    <citation type="submission" date="2022-03" db="EMBL/GenBank/DDBJ databases">
        <title>Draft genome sequence of Aduncisulcus paluster, a free-living microaerophilic Fornicata.</title>
        <authorList>
            <person name="Yuyama I."/>
            <person name="Kume K."/>
            <person name="Tamura T."/>
            <person name="Inagaki Y."/>
            <person name="Hashimoto T."/>
        </authorList>
    </citation>
    <scope>NUCLEOTIDE SEQUENCE</scope>
    <source>
        <strain evidence="1">NY0171</strain>
    </source>
</reference>